<evidence type="ECO:0000313" key="3">
    <source>
        <dbReference type="EMBL" id="XBS88883.1"/>
    </source>
</evidence>
<dbReference type="AlphaFoldDB" id="A0AAU7QJE3"/>
<keyword evidence="3" id="KW-0378">Hydrolase</keyword>
<dbReference type="EMBL" id="CP157948">
    <property type="protein sequence ID" value="XBS88883.1"/>
    <property type="molecule type" value="Genomic_DNA"/>
</dbReference>
<dbReference type="InterPro" id="IPR001466">
    <property type="entry name" value="Beta-lactam-related"/>
</dbReference>
<organism evidence="3">
    <name type="scientific">Rhodanobacter sp. IGA1.0</name>
    <dbReference type="NCBI Taxonomy" id="3158582"/>
    <lineage>
        <taxon>Bacteria</taxon>
        <taxon>Pseudomonadati</taxon>
        <taxon>Pseudomonadota</taxon>
        <taxon>Gammaproteobacteria</taxon>
        <taxon>Lysobacterales</taxon>
        <taxon>Rhodanobacteraceae</taxon>
        <taxon>Rhodanobacter</taxon>
    </lineage>
</organism>
<dbReference type="PANTHER" id="PTHR46825:SF15">
    <property type="entry name" value="BETA-LACTAMASE-RELATED DOMAIN-CONTAINING PROTEIN"/>
    <property type="match status" value="1"/>
</dbReference>
<keyword evidence="1" id="KW-0732">Signal</keyword>
<accession>A0AAU7QJE3</accession>
<dbReference type="InterPro" id="IPR050491">
    <property type="entry name" value="AmpC-like"/>
</dbReference>
<proteinExistence type="predicted"/>
<dbReference type="InterPro" id="IPR012338">
    <property type="entry name" value="Beta-lactam/transpept-like"/>
</dbReference>
<protein>
    <submittedName>
        <fullName evidence="3">Serine hydrolase domain-containing protein</fullName>
        <ecNumber evidence="3">3.1.1.103</ecNumber>
    </submittedName>
</protein>
<name>A0AAU7QJE3_9GAMM</name>
<reference evidence="3" key="1">
    <citation type="submission" date="2024-06" db="EMBL/GenBank/DDBJ databases">
        <authorList>
            <person name="Sun Y."/>
        </authorList>
    </citation>
    <scope>NUCLEOTIDE SEQUENCE</scope>
    <source>
        <strain evidence="3">IGA1.0</strain>
    </source>
</reference>
<gene>
    <name evidence="3" type="ORF">ABNK63_10750</name>
</gene>
<evidence type="ECO:0000259" key="2">
    <source>
        <dbReference type="Pfam" id="PF00144"/>
    </source>
</evidence>
<dbReference type="EC" id="3.1.1.103" evidence="3"/>
<feature type="chain" id="PRO_5043627463" evidence="1">
    <location>
        <begin position="19"/>
        <end position="517"/>
    </location>
</feature>
<evidence type="ECO:0000256" key="1">
    <source>
        <dbReference type="SAM" id="SignalP"/>
    </source>
</evidence>
<dbReference type="PANTHER" id="PTHR46825">
    <property type="entry name" value="D-ALANYL-D-ALANINE-CARBOXYPEPTIDASE/ENDOPEPTIDASE AMPH"/>
    <property type="match status" value="1"/>
</dbReference>
<dbReference type="Gene3D" id="3.40.710.10">
    <property type="entry name" value="DD-peptidase/beta-lactamase superfamily"/>
    <property type="match status" value="1"/>
</dbReference>
<dbReference type="SUPFAM" id="SSF56601">
    <property type="entry name" value="beta-lactamase/transpeptidase-like"/>
    <property type="match status" value="1"/>
</dbReference>
<sequence length="517" mass="56018">MSGLRACVLLLAASPVLAAADPSRATTVQVAAMRIRHMLEQVQRVPGSFPAVSAVVVEGDATRLLYVNGEAHAGTGVRADHATLFYVASQTKSFMGLLAAQLDAEGVLPLDTTLAGIWPDLHLPAPADPAAITLADLLSHQEPLTTETLNHLTAYVRTVPATDYPDLLAHYTEVRKPGFRYSNLGDLIYGAALQVRTGRSWQDWLHGEVLQPLGLADALTATSTVAPRRLAWNHQWDGERWRALPPKPDALMHAAGGLALSADDMARWTRVNLARLSPSGTPTTASFERAQRPIVHADLADHEIDCDGYSLGWYSCGYRGERVLMHPGSYPGVVSVTVLLPTRHAGLSLVINSDSAIEGLELETIKAFIGLSTGKDGEDARLRRIVIDYPARLAKLVKRRGDAIATARADARWAGFAWRPSLRELDAHAGVFESPRLGTLRVERDGDALVAILGAQRLRLQPAAAGLFAAWPQTLDPPEEFRYDAARDAIDWNGDRFARKARSRGAAPPQSPARSTR</sequence>
<dbReference type="Pfam" id="PF00144">
    <property type="entry name" value="Beta-lactamase"/>
    <property type="match status" value="1"/>
</dbReference>
<feature type="signal peptide" evidence="1">
    <location>
        <begin position="1"/>
        <end position="18"/>
    </location>
</feature>
<dbReference type="GO" id="GO:0016787">
    <property type="term" value="F:hydrolase activity"/>
    <property type="evidence" value="ECO:0007669"/>
    <property type="project" value="UniProtKB-KW"/>
</dbReference>
<dbReference type="RefSeq" id="WP_350015613.1">
    <property type="nucleotide sequence ID" value="NZ_CP157948.1"/>
</dbReference>
<feature type="domain" description="Beta-lactamase-related" evidence="2">
    <location>
        <begin position="47"/>
        <end position="356"/>
    </location>
</feature>